<protein>
    <submittedName>
        <fullName evidence="2">Tpr domain protein in aerotolerance operon batb</fullName>
    </submittedName>
</protein>
<feature type="compositionally biased region" description="Basic and acidic residues" evidence="1">
    <location>
        <begin position="222"/>
        <end position="250"/>
    </location>
</feature>
<name>A0ABQ8X557_9EUKA</name>
<keyword evidence="3" id="KW-1185">Reference proteome</keyword>
<dbReference type="EMBL" id="JAOAOG010000333">
    <property type="protein sequence ID" value="KAJ6227692.1"/>
    <property type="molecule type" value="Genomic_DNA"/>
</dbReference>
<comment type="caution">
    <text evidence="2">The sequence shown here is derived from an EMBL/GenBank/DDBJ whole genome shotgun (WGS) entry which is preliminary data.</text>
</comment>
<evidence type="ECO:0000313" key="2">
    <source>
        <dbReference type="EMBL" id="KAJ6227692.1"/>
    </source>
</evidence>
<gene>
    <name evidence="2" type="ORF">M0813_09595</name>
</gene>
<dbReference type="InterPro" id="IPR043472">
    <property type="entry name" value="Macro_dom-like"/>
</dbReference>
<reference evidence="2" key="1">
    <citation type="submission" date="2022-08" db="EMBL/GenBank/DDBJ databases">
        <title>Novel sulfate-reducing endosymbionts in the free-living metamonad Anaeramoeba.</title>
        <authorList>
            <person name="Jerlstrom-Hultqvist J."/>
            <person name="Cepicka I."/>
            <person name="Gallot-Lavallee L."/>
            <person name="Salas-Leiva D."/>
            <person name="Curtis B.A."/>
            <person name="Zahonova K."/>
            <person name="Pipaliya S."/>
            <person name="Dacks J."/>
            <person name="Roger A.J."/>
        </authorList>
    </citation>
    <scope>NUCLEOTIDE SEQUENCE</scope>
    <source>
        <strain evidence="2">Schooner1</strain>
    </source>
</reference>
<feature type="region of interest" description="Disordered" evidence="1">
    <location>
        <begin position="211"/>
        <end position="263"/>
    </location>
</feature>
<accession>A0ABQ8X557</accession>
<organism evidence="2 3">
    <name type="scientific">Anaeramoeba flamelloides</name>
    <dbReference type="NCBI Taxonomy" id="1746091"/>
    <lineage>
        <taxon>Eukaryota</taxon>
        <taxon>Metamonada</taxon>
        <taxon>Anaeramoebidae</taxon>
        <taxon>Anaeramoeba</taxon>
    </lineage>
</organism>
<evidence type="ECO:0000256" key="1">
    <source>
        <dbReference type="SAM" id="MobiDB-lite"/>
    </source>
</evidence>
<dbReference type="Proteomes" id="UP001150062">
    <property type="component" value="Unassembled WGS sequence"/>
</dbReference>
<dbReference type="Gene3D" id="3.40.220.10">
    <property type="entry name" value="Leucine Aminopeptidase, subunit E, domain 1"/>
    <property type="match status" value="1"/>
</dbReference>
<proteinExistence type="predicted"/>
<sequence length="287" mass="33749">MLTLFENVKFTLCSEKEDFIKEFHRAFDIIDNEVFILHQAKSVKTNEDQFNVLLHLADNSFGFLPEQLIQRLGEETQTKLQQQIIDNYYSELIVGDCVLLPLEGKPFQFLLYSPISRAKESISGSDCIFQAFRTSIVAIDKFNANQLKKGEENFLIKSILLPELPGLGSSKKDLGSVLFVRQLWEIYKVFIGTPKKKNKYGEIKVLTKQRLERQKQKQKQKQKQEQEQKQKQEQKQEQDEKLQPKKQNDKKPRKIPFPWNLGNATFQDYHMTNDLQTTETKESDWYY</sequence>
<evidence type="ECO:0000313" key="3">
    <source>
        <dbReference type="Proteomes" id="UP001150062"/>
    </source>
</evidence>